<sequence length="260" mass="28657">MITKSMHAFSLNELMCVTASRELKNGEIVFAGYGLPLVATYLAQCTHAPQLVFITETGNVRLTPPSSLPRSVDDIALSAYSDMATGLPEVTAMLVRGEIDVGFLGGAQVDRFGNLNSTCIGPYTNPKARLMGSGGANDIATFAKRTILILNQDRPERFVERVDYMTSPGYLSGAGEREKAGFMENTGPSCVVTNKGVYRFDKHTKEMYLASYHPGVSIKEIKELVSWDLKIADDVHETPSPTEEELHLLREKIDPNRFYI</sequence>
<keyword evidence="2" id="KW-0808">Transferase</keyword>
<gene>
    <name evidence="2" type="ORF">EFBL_0189</name>
</gene>
<reference evidence="3" key="1">
    <citation type="submission" date="2017-07" db="EMBL/GenBank/DDBJ databases">
        <title>Draft genome sequence of Effusibacillus lacus strain skLN1.</title>
        <authorList>
            <person name="Watanabe M."/>
            <person name="Kojima H."/>
            <person name="Fukui M."/>
        </authorList>
    </citation>
    <scope>NUCLEOTIDE SEQUENCE [LARGE SCALE GENOMIC DNA]</scope>
    <source>
        <strain evidence="3">skLN1</strain>
    </source>
</reference>
<comment type="caution">
    <text evidence="2">The sequence shown here is derived from an EMBL/GenBank/DDBJ whole genome shotgun (WGS) entry which is preliminary data.</text>
</comment>
<dbReference type="PANTHER" id="PTHR43293:SF3">
    <property type="entry name" value="CHOLESTEROL RING-CLEAVING HYDROLASE IPDB SUBUNIT"/>
    <property type="match status" value="1"/>
</dbReference>
<comment type="similarity">
    <text evidence="1">Belongs to the 3-oxoacid CoA-transferase subunit B family.</text>
</comment>
<keyword evidence="3" id="KW-1185">Reference proteome</keyword>
<dbReference type="Proteomes" id="UP000217785">
    <property type="component" value="Unassembled WGS sequence"/>
</dbReference>
<dbReference type="RefSeq" id="WP_096180276.1">
    <property type="nucleotide sequence ID" value="NZ_BDUF01000004.1"/>
</dbReference>
<name>A0A292YF96_9BACL</name>
<organism evidence="2 3">
    <name type="scientific">Effusibacillus lacus</name>
    <dbReference type="NCBI Taxonomy" id="1348429"/>
    <lineage>
        <taxon>Bacteria</taxon>
        <taxon>Bacillati</taxon>
        <taxon>Bacillota</taxon>
        <taxon>Bacilli</taxon>
        <taxon>Bacillales</taxon>
        <taxon>Alicyclobacillaceae</taxon>
        <taxon>Effusibacillus</taxon>
    </lineage>
</organism>
<dbReference type="Gene3D" id="3.40.1080.10">
    <property type="entry name" value="Glutaconate Coenzyme A-transferase"/>
    <property type="match status" value="1"/>
</dbReference>
<dbReference type="InterPro" id="IPR037171">
    <property type="entry name" value="NagB/RpiA_transferase-like"/>
</dbReference>
<dbReference type="GO" id="GO:0008410">
    <property type="term" value="F:CoA-transferase activity"/>
    <property type="evidence" value="ECO:0007669"/>
    <property type="project" value="InterPro"/>
</dbReference>
<dbReference type="OrthoDB" id="9805230at2"/>
<evidence type="ECO:0000313" key="2">
    <source>
        <dbReference type="EMBL" id="GAX88577.1"/>
    </source>
</evidence>
<dbReference type="EMBL" id="BDUF01000004">
    <property type="protein sequence ID" value="GAX88577.1"/>
    <property type="molecule type" value="Genomic_DNA"/>
</dbReference>
<protein>
    <submittedName>
        <fullName evidence="2">Glutaconate CoA-transferase</fullName>
    </submittedName>
</protein>
<dbReference type="PANTHER" id="PTHR43293">
    <property type="entry name" value="ACETATE COA-TRANSFERASE YDIF"/>
    <property type="match status" value="1"/>
</dbReference>
<evidence type="ECO:0000256" key="1">
    <source>
        <dbReference type="ARBA" id="ARBA00007047"/>
    </source>
</evidence>
<dbReference type="InterPro" id="IPR004165">
    <property type="entry name" value="CoA_trans_fam_I"/>
</dbReference>
<accession>A0A292YF96</accession>
<dbReference type="SMART" id="SM00882">
    <property type="entry name" value="CoA_trans"/>
    <property type="match status" value="1"/>
</dbReference>
<dbReference type="Pfam" id="PF01144">
    <property type="entry name" value="CoA_trans"/>
    <property type="match status" value="1"/>
</dbReference>
<evidence type="ECO:0000313" key="3">
    <source>
        <dbReference type="Proteomes" id="UP000217785"/>
    </source>
</evidence>
<dbReference type="SUPFAM" id="SSF100950">
    <property type="entry name" value="NagB/RpiA/CoA transferase-like"/>
    <property type="match status" value="1"/>
</dbReference>
<dbReference type="AlphaFoldDB" id="A0A292YF96"/>
<proteinExistence type="inferred from homology"/>